<dbReference type="PANTHER" id="PTHR14237">
    <property type="entry name" value="MOLYBDOPTERIN COFACTOR SULFURASE MOSC"/>
    <property type="match status" value="1"/>
</dbReference>
<organism evidence="2">
    <name type="scientific">uncultured Pyrinomonadaceae bacterium</name>
    <dbReference type="NCBI Taxonomy" id="2283094"/>
    <lineage>
        <taxon>Bacteria</taxon>
        <taxon>Pseudomonadati</taxon>
        <taxon>Acidobacteriota</taxon>
        <taxon>Blastocatellia</taxon>
        <taxon>Blastocatellales</taxon>
        <taxon>Pyrinomonadaceae</taxon>
        <taxon>environmental samples</taxon>
    </lineage>
</organism>
<dbReference type="Pfam" id="PF03473">
    <property type="entry name" value="MOSC"/>
    <property type="match status" value="1"/>
</dbReference>
<dbReference type="GO" id="GO:0003824">
    <property type="term" value="F:catalytic activity"/>
    <property type="evidence" value="ECO:0007669"/>
    <property type="project" value="InterPro"/>
</dbReference>
<dbReference type="PROSITE" id="PS51340">
    <property type="entry name" value="MOSC"/>
    <property type="match status" value="1"/>
</dbReference>
<gene>
    <name evidence="2" type="ORF">AVDCRST_MAG74-3817</name>
</gene>
<dbReference type="Pfam" id="PF03476">
    <property type="entry name" value="MOSC_N"/>
    <property type="match status" value="1"/>
</dbReference>
<dbReference type="EMBL" id="CADCUR010000311">
    <property type="protein sequence ID" value="CAA9432378.1"/>
    <property type="molecule type" value="Genomic_DNA"/>
</dbReference>
<dbReference type="SUPFAM" id="SSF141673">
    <property type="entry name" value="MOSC N-terminal domain-like"/>
    <property type="match status" value="1"/>
</dbReference>
<proteinExistence type="predicted"/>
<feature type="domain" description="MOSC" evidence="1">
    <location>
        <begin position="121"/>
        <end position="268"/>
    </location>
</feature>
<dbReference type="GO" id="GO:0030170">
    <property type="term" value="F:pyridoxal phosphate binding"/>
    <property type="evidence" value="ECO:0007669"/>
    <property type="project" value="InterPro"/>
</dbReference>
<name>A0A6J4Q3Z6_9BACT</name>
<dbReference type="InterPro" id="IPR005303">
    <property type="entry name" value="MOCOS_middle"/>
</dbReference>
<dbReference type="InterPro" id="IPR011037">
    <property type="entry name" value="Pyrv_Knase-like_insert_dom_sf"/>
</dbReference>
<sequence length="277" mass="31373">MHLSEINTYPIKSLGGVSIKKSIVENRGLQFDRRWMLIDEQNRFLTQRNFPKMATVAVKIIGGGLRVLSGSETLDVSFEPATYETSSVKIWSSRCRALIYEEKVNEWFSDVLETNCRLVLMPEETIRRVNYFYAVHRDDAVSFADAHPFLLAGENSLADLNARLDAPVSMNRFRANFVVSDSESFAEDDWKKIKIGECVFHVVKPCARCVVTTIDQNEGIKTGVEPLKTLATYRIPKRSVKKKILFGQYLIAENAGAVLNVGDKIEVVETKNSPEFR</sequence>
<reference evidence="2" key="1">
    <citation type="submission" date="2020-02" db="EMBL/GenBank/DDBJ databases">
        <authorList>
            <person name="Meier V. D."/>
        </authorList>
    </citation>
    <scope>NUCLEOTIDE SEQUENCE</scope>
    <source>
        <strain evidence="2">AVDCRST_MAG74</strain>
    </source>
</reference>
<dbReference type="AlphaFoldDB" id="A0A6J4Q3Z6"/>
<dbReference type="PANTHER" id="PTHR14237:SF19">
    <property type="entry name" value="MITOCHONDRIAL AMIDOXIME REDUCING COMPONENT 1"/>
    <property type="match status" value="1"/>
</dbReference>
<accession>A0A6J4Q3Z6</accession>
<evidence type="ECO:0000313" key="2">
    <source>
        <dbReference type="EMBL" id="CAA9432378.1"/>
    </source>
</evidence>
<dbReference type="InterPro" id="IPR005302">
    <property type="entry name" value="MoCF_Sase_C"/>
</dbReference>
<dbReference type="GO" id="GO:0030151">
    <property type="term" value="F:molybdenum ion binding"/>
    <property type="evidence" value="ECO:0007669"/>
    <property type="project" value="InterPro"/>
</dbReference>
<protein>
    <submittedName>
        <fullName evidence="2">Flavodoxin reductases (Ferredoxin-NADPH reductases) family 1</fullName>
    </submittedName>
</protein>
<evidence type="ECO:0000259" key="1">
    <source>
        <dbReference type="PROSITE" id="PS51340"/>
    </source>
</evidence>
<dbReference type="SUPFAM" id="SSF50800">
    <property type="entry name" value="PK beta-barrel domain-like"/>
    <property type="match status" value="1"/>
</dbReference>